<dbReference type="Proteomes" id="UP000196402">
    <property type="component" value="Unassembled WGS sequence"/>
</dbReference>
<organism evidence="1 2">
    <name type="scientific">Plasmodium vivax</name>
    <name type="common">malaria parasite P. vivax</name>
    <dbReference type="NCBI Taxonomy" id="5855"/>
    <lineage>
        <taxon>Eukaryota</taxon>
        <taxon>Sar</taxon>
        <taxon>Alveolata</taxon>
        <taxon>Apicomplexa</taxon>
        <taxon>Aconoidasida</taxon>
        <taxon>Haemosporida</taxon>
        <taxon>Plasmodiidae</taxon>
        <taxon>Plasmodium</taxon>
        <taxon>Plasmodium (Plasmodium)</taxon>
    </lineage>
</organism>
<dbReference type="VEuPathDB" id="PlasmoDB:PVW1_130005200"/>
<dbReference type="EMBL" id="FLYH01000034">
    <property type="protein sequence ID" value="SCA59607.1"/>
    <property type="molecule type" value="Genomic_DNA"/>
</dbReference>
<dbReference type="VEuPathDB" id="PlasmoDB:PVPAM_130015300"/>
<evidence type="ECO:0000313" key="2">
    <source>
        <dbReference type="Proteomes" id="UP000196402"/>
    </source>
</evidence>
<accession>A0A1G4EC19</accession>
<evidence type="ECO:0000313" key="1">
    <source>
        <dbReference type="EMBL" id="SCA59607.1"/>
    </source>
</evidence>
<protein>
    <submittedName>
        <fullName evidence="1">VIR protein</fullName>
    </submittedName>
</protein>
<reference evidence="1 2" key="1">
    <citation type="submission" date="2016-07" db="EMBL/GenBank/DDBJ databases">
        <authorList>
            <consortium name="Pathogen Informatics"/>
        </authorList>
    </citation>
    <scope>NUCLEOTIDE SEQUENCE [LARGE SCALE GENOMIC DNA]</scope>
</reference>
<sequence>MSDIDEDKQIPKKFYSRLDAAEDPSKWQDLTTYRALRSSIGNEEEKNILDKLARNIKIIITEYSGNTKKRCRDVNHWINEKIKTLEGKKLGSDVRPYSYSVFNDVKWNGINSEKVCDRDDKLYSSLNAELMKELDDYCEIRDNNGCNVLKNKNECLKFNSYIKRKKEYFSGQITNNCNPPDCKLEDYKIDENCSLYNTDITFPEINCDVLYKKEFTPVGSIIHRFKRRKYDLKRNIEKVDDDRYSSYHSETIPANSSNERYYIEYARPHN</sequence>
<name>A0A1G4EC19_PLAVI</name>
<dbReference type="Pfam" id="PF05795">
    <property type="entry name" value="Plasmodium_Vir"/>
    <property type="match status" value="1"/>
</dbReference>
<dbReference type="VEuPathDB" id="PlasmoDB:PVP01_0000420"/>
<gene>
    <name evidence="1" type="ORF">PVT01_000022500</name>
</gene>
<dbReference type="AlphaFoldDB" id="A0A1G4EC19"/>
<dbReference type="InterPro" id="IPR008780">
    <property type="entry name" value="Plasmodium_Vir"/>
</dbReference>
<proteinExistence type="predicted"/>